<dbReference type="InterPro" id="IPR009078">
    <property type="entry name" value="Ferritin-like_SF"/>
</dbReference>
<dbReference type="Pfam" id="PF13668">
    <property type="entry name" value="Ferritin_2"/>
    <property type="match status" value="1"/>
</dbReference>
<evidence type="ECO:0000313" key="1">
    <source>
        <dbReference type="EMBL" id="MWG36113.1"/>
    </source>
</evidence>
<reference evidence="1 2" key="1">
    <citation type="submission" date="2019-12" db="EMBL/GenBank/DDBJ databases">
        <title>Halocatena pleomorpha gen. nov. sp. nov., an extremely halophilic archaeon of family Halobacteriaceae isolated from saltpan soil.</title>
        <authorList>
            <person name="Pal Y."/>
            <person name="Verma A."/>
            <person name="Krishnamurthi S."/>
            <person name="Kumar P."/>
        </authorList>
    </citation>
    <scope>NUCLEOTIDE SEQUENCE [LARGE SCALE GENOMIC DNA]</scope>
    <source>
        <strain evidence="1 2">JCM 16495</strain>
    </source>
</reference>
<dbReference type="PANTHER" id="PTHR31694">
    <property type="entry name" value="DESICCATION-LIKE PROTEIN"/>
    <property type="match status" value="1"/>
</dbReference>
<proteinExistence type="predicted"/>
<dbReference type="Gene3D" id="1.20.1260.10">
    <property type="match status" value="1"/>
</dbReference>
<dbReference type="CDD" id="cd00657">
    <property type="entry name" value="Ferritin_like"/>
    <property type="match status" value="1"/>
</dbReference>
<dbReference type="RefSeq" id="WP_158205769.1">
    <property type="nucleotide sequence ID" value="NZ_WSZK01000030.1"/>
</dbReference>
<dbReference type="PANTHER" id="PTHR31694:SF26">
    <property type="entry name" value="OS05G0151100 PROTEIN"/>
    <property type="match status" value="1"/>
</dbReference>
<accession>A0A6B0GU33</accession>
<gene>
    <name evidence="1" type="ORF">GQS65_16740</name>
</gene>
<name>A0A6B0GU33_9EURY</name>
<dbReference type="PROSITE" id="PS51318">
    <property type="entry name" value="TAT"/>
    <property type="match status" value="1"/>
</dbReference>
<evidence type="ECO:0000313" key="2">
    <source>
        <dbReference type="Proteomes" id="UP000451471"/>
    </source>
</evidence>
<dbReference type="InterPro" id="IPR012347">
    <property type="entry name" value="Ferritin-like"/>
</dbReference>
<protein>
    <submittedName>
        <fullName evidence="1">Ferritin-like domain-containing protein</fullName>
    </submittedName>
</protein>
<dbReference type="OrthoDB" id="201781at2157"/>
<dbReference type="SUPFAM" id="SSF47240">
    <property type="entry name" value="Ferritin-like"/>
    <property type="match status" value="1"/>
</dbReference>
<dbReference type="InterPro" id="IPR006311">
    <property type="entry name" value="TAT_signal"/>
</dbReference>
<keyword evidence="2" id="KW-1185">Reference proteome</keyword>
<dbReference type="InterPro" id="IPR052965">
    <property type="entry name" value="Pigment-catalase-like"/>
</dbReference>
<organism evidence="1 2">
    <name type="scientific">Halomarina oriensis</name>
    <dbReference type="NCBI Taxonomy" id="671145"/>
    <lineage>
        <taxon>Archaea</taxon>
        <taxon>Methanobacteriati</taxon>
        <taxon>Methanobacteriota</taxon>
        <taxon>Stenosarchaea group</taxon>
        <taxon>Halobacteria</taxon>
        <taxon>Halobacteriales</taxon>
        <taxon>Natronomonadaceae</taxon>
        <taxon>Halomarina</taxon>
    </lineage>
</organism>
<dbReference type="AlphaFoldDB" id="A0A6B0GU33"/>
<sequence>MTDDTNPIARVYNGANDMLTDRRSFMNGAAKLGLGGALLSYVGSDNVMAQEEDGMDEVTDIDILNYALTLEHLEANYYTEALEIYSEDDFEGFGSPGMETFSGGRPRYGTYQQYEKIRDHEVAHVETLSSVIEDLGGTPVEAAEYEFPYSSIQEFVELSATIEDVGVSAYAGAAPLIENDDLLAAALSIHSVEARHATYIRLQRERSIPFQAEDGAFDPARTMDEVIAIASQFIVSD</sequence>
<comment type="caution">
    <text evidence="1">The sequence shown here is derived from an EMBL/GenBank/DDBJ whole genome shotgun (WGS) entry which is preliminary data.</text>
</comment>
<dbReference type="Proteomes" id="UP000451471">
    <property type="component" value="Unassembled WGS sequence"/>
</dbReference>
<dbReference type="EMBL" id="WSZK01000030">
    <property type="protein sequence ID" value="MWG36113.1"/>
    <property type="molecule type" value="Genomic_DNA"/>
</dbReference>